<gene>
    <name evidence="1" type="ORF">COO92_08565</name>
</gene>
<evidence type="ECO:0000313" key="2">
    <source>
        <dbReference type="Proteomes" id="UP000233332"/>
    </source>
</evidence>
<name>A0A2N3L859_9PROT</name>
<dbReference type="AlphaFoldDB" id="A0A2N3L859"/>
<sequence length="66" mass="7176">MDRYNRIFDIVFRDGGLVKTAMMPPVKPRGGIITAQHSTKSGIRPNAGAGVGEITCDNLMPDRFQG</sequence>
<comment type="caution">
    <text evidence="1">The sequence shown here is derived from an EMBL/GenBank/DDBJ whole genome shotgun (WGS) entry which is preliminary data.</text>
</comment>
<organism evidence="1 2">
    <name type="scientific">Thalassospira lohafexi</name>
    <dbReference type="NCBI Taxonomy" id="744227"/>
    <lineage>
        <taxon>Bacteria</taxon>
        <taxon>Pseudomonadati</taxon>
        <taxon>Pseudomonadota</taxon>
        <taxon>Alphaproteobacteria</taxon>
        <taxon>Rhodospirillales</taxon>
        <taxon>Thalassospiraceae</taxon>
        <taxon>Thalassospira</taxon>
    </lineage>
</organism>
<keyword evidence="2" id="KW-1185">Reference proteome</keyword>
<accession>A0A2N3L859</accession>
<reference evidence="1 2" key="1">
    <citation type="submission" date="2017-09" db="EMBL/GenBank/DDBJ databases">
        <title>Biodiversity and function of Thalassospira species in the particle-attached aromatic-hydrocarbon-degrading consortia from the surface seawater of the China South Sea.</title>
        <authorList>
            <person name="Dong C."/>
            <person name="Lai Q."/>
            <person name="Shao Z."/>
        </authorList>
    </citation>
    <scope>NUCLEOTIDE SEQUENCE [LARGE SCALE GENOMIC DNA]</scope>
    <source>
        <strain evidence="1 2">139Z-12</strain>
    </source>
</reference>
<dbReference type="Proteomes" id="UP000233332">
    <property type="component" value="Unassembled WGS sequence"/>
</dbReference>
<evidence type="ECO:0000313" key="1">
    <source>
        <dbReference type="EMBL" id="PKR58887.1"/>
    </source>
</evidence>
<protein>
    <submittedName>
        <fullName evidence="1">Uncharacterized protein</fullName>
    </submittedName>
</protein>
<dbReference type="EMBL" id="NXGX01000003">
    <property type="protein sequence ID" value="PKR58887.1"/>
    <property type="molecule type" value="Genomic_DNA"/>
</dbReference>
<proteinExistence type="predicted"/>